<sequence length="91" mass="10476">MLDADASLDQTRYELMAENRERRDITLNRLSDHEWRVIDRRLDEHDAPSVLGIIEQTDAGFTVLEINELVAQWTTDTLDDAVSLFVTADED</sequence>
<proteinExistence type="predicted"/>
<dbReference type="Proteomes" id="UP000221369">
    <property type="component" value="Unassembled WGS sequence"/>
</dbReference>
<reference evidence="1 2" key="1">
    <citation type="submission" date="2017-10" db="EMBL/GenBank/DDBJ databases">
        <title>Sequencing the genomes of 1000 actinobacteria strains.</title>
        <authorList>
            <person name="Klenk H.-P."/>
        </authorList>
    </citation>
    <scope>NUCLEOTIDE SEQUENCE [LARGE SCALE GENOMIC DNA]</scope>
    <source>
        <strain evidence="1 2">DSM 21798</strain>
    </source>
</reference>
<name>A0A2A9DWD6_9MICO</name>
<comment type="caution">
    <text evidence="1">The sequence shown here is derived from an EMBL/GenBank/DDBJ whole genome shotgun (WGS) entry which is preliminary data.</text>
</comment>
<keyword evidence="2" id="KW-1185">Reference proteome</keyword>
<gene>
    <name evidence="1" type="ORF">ATJ78_2057</name>
</gene>
<evidence type="ECO:0000313" key="1">
    <source>
        <dbReference type="EMBL" id="PFG31107.1"/>
    </source>
</evidence>
<protein>
    <submittedName>
        <fullName evidence="1">Uncharacterized protein</fullName>
    </submittedName>
</protein>
<evidence type="ECO:0000313" key="2">
    <source>
        <dbReference type="Proteomes" id="UP000221369"/>
    </source>
</evidence>
<dbReference type="EMBL" id="PDJE01000001">
    <property type="protein sequence ID" value="PFG31107.1"/>
    <property type="molecule type" value="Genomic_DNA"/>
</dbReference>
<organism evidence="1 2">
    <name type="scientific">Paramicrobacterium agarici</name>
    <dbReference type="NCBI Taxonomy" id="630514"/>
    <lineage>
        <taxon>Bacteria</taxon>
        <taxon>Bacillati</taxon>
        <taxon>Actinomycetota</taxon>
        <taxon>Actinomycetes</taxon>
        <taxon>Micrococcales</taxon>
        <taxon>Microbacteriaceae</taxon>
        <taxon>Paramicrobacterium</taxon>
    </lineage>
</organism>
<accession>A0A2A9DWD6</accession>
<dbReference type="AlphaFoldDB" id="A0A2A9DWD6"/>